<keyword evidence="3" id="KW-1185">Reference proteome</keyword>
<dbReference type="Pfam" id="PF00248">
    <property type="entry name" value="Aldo_ket_red"/>
    <property type="match status" value="1"/>
</dbReference>
<organism evidence="2 3">
    <name type="scientific">Fusibacter bizertensis</name>
    <dbReference type="NCBI Taxonomy" id="1488331"/>
    <lineage>
        <taxon>Bacteria</taxon>
        <taxon>Bacillati</taxon>
        <taxon>Bacillota</taxon>
        <taxon>Clostridia</taxon>
        <taxon>Eubacteriales</taxon>
        <taxon>Eubacteriales Family XII. Incertae Sedis</taxon>
        <taxon>Fusibacter</taxon>
    </lineage>
</organism>
<comment type="caution">
    <text evidence="2">The sequence shown here is derived from an EMBL/GenBank/DDBJ whole genome shotgun (WGS) entry which is preliminary data.</text>
</comment>
<evidence type="ECO:0000313" key="2">
    <source>
        <dbReference type="EMBL" id="MDH8677802.1"/>
    </source>
</evidence>
<gene>
    <name evidence="2" type="ORF">QE109_06565</name>
</gene>
<protein>
    <submittedName>
        <fullName evidence="2">Aldo/keto reductase</fullName>
    </submittedName>
</protein>
<dbReference type="PANTHER" id="PTHR43364">
    <property type="entry name" value="NADH-SPECIFIC METHYLGLYOXAL REDUCTASE-RELATED"/>
    <property type="match status" value="1"/>
</dbReference>
<dbReference type="PANTHER" id="PTHR43364:SF1">
    <property type="entry name" value="OXIDOREDUCTASE YDHF"/>
    <property type="match status" value="1"/>
</dbReference>
<proteinExistence type="predicted"/>
<dbReference type="InterPro" id="IPR036812">
    <property type="entry name" value="NAD(P)_OxRdtase_dom_sf"/>
</dbReference>
<sequence>MKYKKIMGLDTEVSVIAMGCMRMGELSIEALEGLIEKAFNLGINFFDHADIYASGRSEQLFGEVLKKRPEWREKMLIQSKCGIRKGYYDLSKAHIISSVEASLKRLNTDYLDVLLLHRPDALMDPVEIGEAFETLYKLGMVKTFGVSNMTPGQVALIQKNSQYPLIFNQLQFNVVHASMIDAGIHANMKEMPSLDHDGGVLDYCRLNNITIQCWSILQASWEEGTYINHKDYSELNDMLERLGQKYGLTKAAVATAWILRHPAGMQAIAGTTSQENLEAICQASNVNISREDWYKLYTSVNRILP</sequence>
<dbReference type="SUPFAM" id="SSF51430">
    <property type="entry name" value="NAD(P)-linked oxidoreductase"/>
    <property type="match status" value="1"/>
</dbReference>
<dbReference type="PRINTS" id="PR00069">
    <property type="entry name" value="ALDKETRDTASE"/>
</dbReference>
<dbReference type="RefSeq" id="WP_281093623.1">
    <property type="nucleotide sequence ID" value="NZ_JARYZI010000003.1"/>
</dbReference>
<dbReference type="Gene3D" id="3.20.20.100">
    <property type="entry name" value="NADP-dependent oxidoreductase domain"/>
    <property type="match status" value="1"/>
</dbReference>
<dbReference type="Proteomes" id="UP001158045">
    <property type="component" value="Unassembled WGS sequence"/>
</dbReference>
<dbReference type="EMBL" id="JARYZI010000003">
    <property type="protein sequence ID" value="MDH8677802.1"/>
    <property type="molecule type" value="Genomic_DNA"/>
</dbReference>
<dbReference type="InterPro" id="IPR023210">
    <property type="entry name" value="NADP_OxRdtase_dom"/>
</dbReference>
<dbReference type="InterPro" id="IPR020471">
    <property type="entry name" value="AKR"/>
</dbReference>
<dbReference type="CDD" id="cd19092">
    <property type="entry name" value="AKR_BsYcsN_EcYdhF-like"/>
    <property type="match status" value="1"/>
</dbReference>
<accession>A0ABT6NBK6</accession>
<evidence type="ECO:0000259" key="1">
    <source>
        <dbReference type="Pfam" id="PF00248"/>
    </source>
</evidence>
<feature type="domain" description="NADP-dependent oxidoreductase" evidence="1">
    <location>
        <begin position="16"/>
        <end position="295"/>
    </location>
</feature>
<reference evidence="2 3" key="1">
    <citation type="submission" date="2023-04" db="EMBL/GenBank/DDBJ databases">
        <title>Fusibacter bizertensis strain WBS, isolated from littoral bottom sediments of the Arctic seas - biochemical and genomic analysis.</title>
        <authorList>
            <person name="Brioukhanov A.L."/>
        </authorList>
    </citation>
    <scope>NUCLEOTIDE SEQUENCE [LARGE SCALE GENOMIC DNA]</scope>
    <source>
        <strain evidence="2 3">WBS</strain>
    </source>
</reference>
<dbReference type="InterPro" id="IPR050523">
    <property type="entry name" value="AKR_Detox_Biosynth"/>
</dbReference>
<name>A0ABT6NBK6_9FIRM</name>
<evidence type="ECO:0000313" key="3">
    <source>
        <dbReference type="Proteomes" id="UP001158045"/>
    </source>
</evidence>